<dbReference type="EMBL" id="RBKT01000001">
    <property type="protein sequence ID" value="RKR85965.1"/>
    <property type="molecule type" value="Genomic_DNA"/>
</dbReference>
<dbReference type="AlphaFoldDB" id="A0A495JAN5"/>
<reference evidence="1 2" key="1">
    <citation type="submission" date="2018-10" db="EMBL/GenBank/DDBJ databases">
        <title>Sequencing the genomes of 1000 actinobacteria strains.</title>
        <authorList>
            <person name="Klenk H.-P."/>
        </authorList>
    </citation>
    <scope>NUCLEOTIDE SEQUENCE [LARGE SCALE GENOMIC DNA]</scope>
    <source>
        <strain evidence="1 2">DSM 45175</strain>
    </source>
</reference>
<dbReference type="Proteomes" id="UP000277671">
    <property type="component" value="Unassembled WGS sequence"/>
</dbReference>
<keyword evidence="2" id="KW-1185">Reference proteome</keyword>
<protein>
    <submittedName>
        <fullName evidence="1">Uncharacterized protein</fullName>
    </submittedName>
</protein>
<proteinExistence type="predicted"/>
<organism evidence="1 2">
    <name type="scientific">Micromonospora pisi</name>
    <dbReference type="NCBI Taxonomy" id="589240"/>
    <lineage>
        <taxon>Bacteria</taxon>
        <taxon>Bacillati</taxon>
        <taxon>Actinomycetota</taxon>
        <taxon>Actinomycetes</taxon>
        <taxon>Micromonosporales</taxon>
        <taxon>Micromonosporaceae</taxon>
        <taxon>Micromonospora</taxon>
    </lineage>
</organism>
<evidence type="ECO:0000313" key="1">
    <source>
        <dbReference type="EMBL" id="RKR85965.1"/>
    </source>
</evidence>
<name>A0A495JAN5_9ACTN</name>
<sequence>MVALVAGGLWWYFHPTDPLHDRAVADATSKVDKVLDRFEYDHLHKASDYAHSAGQHSDVTVLDVDGETHWQTGVTLVLQVIGHAEGETPDGLRIGKHDEPICFRIQLGPDDDSRDDDIDCPAGPPVPVTKDPTLRGVDDLLKSALESVGPDEAAVRVAIAGLELDPAIEQKVAVRDGMVGVSLRASQYDCLLARVTSKGPALWRPSHTQLAPGELPCSAGVALSSEFGKYPH</sequence>
<accession>A0A495JAN5</accession>
<evidence type="ECO:0000313" key="2">
    <source>
        <dbReference type="Proteomes" id="UP000277671"/>
    </source>
</evidence>
<gene>
    <name evidence="1" type="ORF">BDK92_0183</name>
</gene>
<comment type="caution">
    <text evidence="1">The sequence shown here is derived from an EMBL/GenBank/DDBJ whole genome shotgun (WGS) entry which is preliminary data.</text>
</comment>